<evidence type="ECO:0000313" key="1">
    <source>
        <dbReference type="EMBL" id="UPK69204.1"/>
    </source>
</evidence>
<organism evidence="1 2">
    <name type="scientific">Chitinophaga filiformis</name>
    <name type="common">Myxococcus filiformis</name>
    <name type="synonym">Flexibacter filiformis</name>
    <dbReference type="NCBI Taxonomy" id="104663"/>
    <lineage>
        <taxon>Bacteria</taxon>
        <taxon>Pseudomonadati</taxon>
        <taxon>Bacteroidota</taxon>
        <taxon>Chitinophagia</taxon>
        <taxon>Chitinophagales</taxon>
        <taxon>Chitinophagaceae</taxon>
        <taxon>Chitinophaga</taxon>
    </lineage>
</organism>
<gene>
    <name evidence="1" type="ORF">MYF79_30035</name>
</gene>
<dbReference type="EMBL" id="CP095855">
    <property type="protein sequence ID" value="UPK69204.1"/>
    <property type="molecule type" value="Genomic_DNA"/>
</dbReference>
<sequence length="323" mass="34476">MQQQQKAHPSSNSRAAAAIDRSSAGIALPAVSPLQFNRGDIADRASQKAVQMKASGAAVLQLQATGNSVAQRWPVETDTTKSSVVGTSGRPAKRTTKPVQEAIIDDIFTHGAMNALESILHGMGKKKALNELRHNNFLSNNSAAVCHKNSIDDVENTLVHYANMSTKVAAYNEHESWIKWLTHRDPATQVMCIGLLKNIRDSATNATPLKTAAEICVDAINDLIEYIDASSSNYYIGDAGTNSSIQSLPDSHYNNNATTQQAPPTPISVGLYEARLGIESVGGLPHLSPVRGNDASGDWIKNSGAGDVNGHGWSLVDLTNSKI</sequence>
<protein>
    <submittedName>
        <fullName evidence="1">Uncharacterized protein</fullName>
    </submittedName>
</protein>
<proteinExistence type="predicted"/>
<dbReference type="Proteomes" id="UP000830198">
    <property type="component" value="Chromosome"/>
</dbReference>
<keyword evidence="2" id="KW-1185">Reference proteome</keyword>
<name>A0ABY4I1E6_CHIFI</name>
<reference evidence="1 2" key="1">
    <citation type="submission" date="2022-04" db="EMBL/GenBank/DDBJ databases">
        <title>The arsenic-methylating capacity of Chitinophaga filiformis YT5 during chitin decomposition.</title>
        <authorList>
            <person name="Chen G."/>
            <person name="Liang Y."/>
        </authorList>
    </citation>
    <scope>NUCLEOTIDE SEQUENCE [LARGE SCALE GENOMIC DNA]</scope>
    <source>
        <strain evidence="1 2">YT5</strain>
    </source>
</reference>
<evidence type="ECO:0000313" key="2">
    <source>
        <dbReference type="Proteomes" id="UP000830198"/>
    </source>
</evidence>
<accession>A0ABY4I1E6</accession>
<dbReference type="RefSeq" id="WP_247811539.1">
    <property type="nucleotide sequence ID" value="NZ_CP095855.1"/>
</dbReference>